<reference evidence="3" key="1">
    <citation type="submission" date="2016-10" db="EMBL/GenBank/DDBJ databases">
        <authorList>
            <person name="Varghese N."/>
            <person name="Submissions S."/>
        </authorList>
    </citation>
    <scope>NUCLEOTIDE SEQUENCE [LARGE SCALE GENOMIC DNA]</scope>
    <source>
        <strain evidence="3">CGMCC 1.10119</strain>
    </source>
</reference>
<name>A0A1G9QAX8_9EURY</name>
<dbReference type="AlphaFoldDB" id="A0A1G9QAX8"/>
<sequence>MSRETSLDGGTERRGQSAVVGVALLLGLTMLSLGVLTASVGTIVQSNAATADAGRVTADFESTLEPVEATGPGRGTVSFTDGTLRRVDRSVRVLNDSGVVATESVGGLVYENAEHRVAFLSGGVVRGTGEGARFATEPPVVASDDVLVIGVARLNASGPDAVSGSETSVTLRTDVSHSRRTLGNDSYRVAVETATPAAWESYFRRANATTSRRDFDGDGVDSVVADFGEDRTTYLVVHDLRVEVNGG</sequence>
<evidence type="ECO:0000313" key="2">
    <source>
        <dbReference type="EMBL" id="SDM07617.1"/>
    </source>
</evidence>
<keyword evidence="1" id="KW-0812">Transmembrane</keyword>
<dbReference type="OrthoDB" id="282668at2157"/>
<keyword evidence="3" id="KW-1185">Reference proteome</keyword>
<gene>
    <name evidence="2" type="ORF">SAMN04487949_0748</name>
</gene>
<evidence type="ECO:0000313" key="3">
    <source>
        <dbReference type="Proteomes" id="UP000199451"/>
    </source>
</evidence>
<dbReference type="EMBL" id="FNHL01000001">
    <property type="protein sequence ID" value="SDM07617.1"/>
    <property type="molecule type" value="Genomic_DNA"/>
</dbReference>
<accession>A0A1G9QAX8</accession>
<keyword evidence="1" id="KW-0472">Membrane</keyword>
<dbReference type="InterPro" id="IPR055713">
    <property type="entry name" value="DUF7289"/>
</dbReference>
<dbReference type="STRING" id="660521.SAMN04487949_0748"/>
<dbReference type="Proteomes" id="UP000199451">
    <property type="component" value="Unassembled WGS sequence"/>
</dbReference>
<keyword evidence="1" id="KW-1133">Transmembrane helix</keyword>
<proteinExistence type="predicted"/>
<evidence type="ECO:0000256" key="1">
    <source>
        <dbReference type="SAM" id="Phobius"/>
    </source>
</evidence>
<evidence type="ECO:0008006" key="4">
    <source>
        <dbReference type="Google" id="ProtNLM"/>
    </source>
</evidence>
<organism evidence="2 3">
    <name type="scientific">Halogranum gelatinilyticum</name>
    <dbReference type="NCBI Taxonomy" id="660521"/>
    <lineage>
        <taxon>Archaea</taxon>
        <taxon>Methanobacteriati</taxon>
        <taxon>Methanobacteriota</taxon>
        <taxon>Stenosarchaea group</taxon>
        <taxon>Halobacteria</taxon>
        <taxon>Halobacteriales</taxon>
        <taxon>Haloferacaceae</taxon>
    </lineage>
</organism>
<protein>
    <recommendedName>
        <fullName evidence="4">Flagellin N-terminal-like domain-containing protein</fullName>
    </recommendedName>
</protein>
<dbReference type="RefSeq" id="WP_089694191.1">
    <property type="nucleotide sequence ID" value="NZ_FNHL01000001.1"/>
</dbReference>
<dbReference type="Pfam" id="PF23960">
    <property type="entry name" value="DUF7289"/>
    <property type="match status" value="1"/>
</dbReference>
<feature type="transmembrane region" description="Helical" evidence="1">
    <location>
        <begin position="20"/>
        <end position="44"/>
    </location>
</feature>